<dbReference type="InterPro" id="IPR004045">
    <property type="entry name" value="Glutathione_S-Trfase_N"/>
</dbReference>
<keyword evidence="3" id="KW-0808">Transferase</keyword>
<dbReference type="EC" id="2.5.1.18" evidence="3"/>
<dbReference type="PROSITE" id="PS50404">
    <property type="entry name" value="GST_NTER"/>
    <property type="match status" value="1"/>
</dbReference>
<dbReference type="RefSeq" id="WP_150944926.1">
    <property type="nucleotide sequence ID" value="NZ_VCMV01000017.1"/>
</dbReference>
<comment type="caution">
    <text evidence="3">The sequence shown here is derived from an EMBL/GenBank/DDBJ whole genome shotgun (WGS) entry which is preliminary data.</text>
</comment>
<name>A0A5N3PAG0_9HYPH</name>
<dbReference type="PANTHER" id="PTHR44051:SF8">
    <property type="entry name" value="GLUTATHIONE S-TRANSFERASE GSTA"/>
    <property type="match status" value="1"/>
</dbReference>
<dbReference type="InterPro" id="IPR036249">
    <property type="entry name" value="Thioredoxin-like_sf"/>
</dbReference>
<feature type="domain" description="GST C-terminal" evidence="2">
    <location>
        <begin position="87"/>
        <end position="204"/>
    </location>
</feature>
<dbReference type="SFLD" id="SFLDG01150">
    <property type="entry name" value="Main.1:_Beta-like"/>
    <property type="match status" value="1"/>
</dbReference>
<keyword evidence="4" id="KW-1185">Reference proteome</keyword>
<accession>A0A5N3PAG0</accession>
<evidence type="ECO:0000259" key="2">
    <source>
        <dbReference type="PROSITE" id="PS50405"/>
    </source>
</evidence>
<reference evidence="3 4" key="1">
    <citation type="journal article" date="2019" name="Microorganisms">
        <title>Genome Insights into the Novel Species Microvirga brassicacearum, a Rapeseed Endophyte with Biotechnological Potential.</title>
        <authorList>
            <person name="Jimenez-Gomez A."/>
            <person name="Saati-Santamaria Z."/>
            <person name="Igual J.M."/>
            <person name="Rivas R."/>
            <person name="Mateos P.F."/>
            <person name="Garcia-Fraile P."/>
        </authorList>
    </citation>
    <scope>NUCLEOTIDE SEQUENCE [LARGE SCALE GENOMIC DNA]</scope>
    <source>
        <strain evidence="3 4">CDVBN77</strain>
    </source>
</reference>
<evidence type="ECO:0000259" key="1">
    <source>
        <dbReference type="PROSITE" id="PS50404"/>
    </source>
</evidence>
<dbReference type="InterPro" id="IPR036282">
    <property type="entry name" value="Glutathione-S-Trfase_C_sf"/>
</dbReference>
<protein>
    <submittedName>
        <fullName evidence="3">Glutathione transferase GstA</fullName>
        <ecNumber evidence="3">2.5.1.18</ecNumber>
    </submittedName>
</protein>
<dbReference type="PROSITE" id="PS50405">
    <property type="entry name" value="GST_CTER"/>
    <property type="match status" value="1"/>
</dbReference>
<dbReference type="AlphaFoldDB" id="A0A5N3PAG0"/>
<evidence type="ECO:0000313" key="3">
    <source>
        <dbReference type="EMBL" id="KAB0266729.1"/>
    </source>
</evidence>
<dbReference type="Proteomes" id="UP000325684">
    <property type="component" value="Unassembled WGS sequence"/>
</dbReference>
<dbReference type="Gene3D" id="1.20.1050.10">
    <property type="match status" value="1"/>
</dbReference>
<dbReference type="Pfam" id="PF00043">
    <property type="entry name" value="GST_C"/>
    <property type="match status" value="1"/>
</dbReference>
<dbReference type="SFLD" id="SFLDS00019">
    <property type="entry name" value="Glutathione_Transferase_(cytos"/>
    <property type="match status" value="1"/>
</dbReference>
<dbReference type="SUPFAM" id="SSF52833">
    <property type="entry name" value="Thioredoxin-like"/>
    <property type="match status" value="1"/>
</dbReference>
<dbReference type="CDD" id="cd03057">
    <property type="entry name" value="GST_N_Beta"/>
    <property type="match status" value="1"/>
</dbReference>
<dbReference type="InterPro" id="IPR010987">
    <property type="entry name" value="Glutathione-S-Trfase_C-like"/>
</dbReference>
<gene>
    <name evidence="3" type="primary">gstA</name>
    <name evidence="3" type="ORF">FEZ63_12595</name>
</gene>
<dbReference type="OrthoDB" id="7583243at2"/>
<dbReference type="PANTHER" id="PTHR44051">
    <property type="entry name" value="GLUTATHIONE S-TRANSFERASE-RELATED"/>
    <property type="match status" value="1"/>
</dbReference>
<dbReference type="EMBL" id="VCMV01000017">
    <property type="protein sequence ID" value="KAB0266729.1"/>
    <property type="molecule type" value="Genomic_DNA"/>
</dbReference>
<sequence length="204" mass="22716">MKLFHTPGACSLAPHIVALEAGLPATYEKVDLRAKRTATGADFTQINPKGYVPTLQLDNGEVLTEVSALIQYLADQAPKSGLLPEVGSADRYRVLEWIGFISTELHMRFSPLFKPDTPEAYKTILIANLHRRLAYLDEALAGRSYLTGDRFTVADAYAFTILRWSEPMKIDISGYKNIAAYMNRVAQREQVRQALQDEGLLKAA</sequence>
<dbReference type="CDD" id="cd03188">
    <property type="entry name" value="GST_C_Beta"/>
    <property type="match status" value="1"/>
</dbReference>
<dbReference type="InterPro" id="IPR040079">
    <property type="entry name" value="Glutathione_S-Trfase"/>
</dbReference>
<proteinExistence type="predicted"/>
<dbReference type="Gene3D" id="3.40.30.10">
    <property type="entry name" value="Glutaredoxin"/>
    <property type="match status" value="1"/>
</dbReference>
<organism evidence="3 4">
    <name type="scientific">Microvirga brassicacearum</name>
    <dbReference type="NCBI Taxonomy" id="2580413"/>
    <lineage>
        <taxon>Bacteria</taxon>
        <taxon>Pseudomonadati</taxon>
        <taxon>Pseudomonadota</taxon>
        <taxon>Alphaproteobacteria</taxon>
        <taxon>Hyphomicrobiales</taxon>
        <taxon>Methylobacteriaceae</taxon>
        <taxon>Microvirga</taxon>
    </lineage>
</organism>
<feature type="domain" description="GST N-terminal" evidence="1">
    <location>
        <begin position="1"/>
        <end position="81"/>
    </location>
</feature>
<evidence type="ECO:0000313" key="4">
    <source>
        <dbReference type="Proteomes" id="UP000325684"/>
    </source>
</evidence>
<dbReference type="SUPFAM" id="SSF47616">
    <property type="entry name" value="GST C-terminal domain-like"/>
    <property type="match status" value="1"/>
</dbReference>
<dbReference type="SFLD" id="SFLDG00358">
    <property type="entry name" value="Main_(cytGST)"/>
    <property type="match status" value="1"/>
</dbReference>
<dbReference type="Pfam" id="PF13409">
    <property type="entry name" value="GST_N_2"/>
    <property type="match status" value="1"/>
</dbReference>
<dbReference type="InterPro" id="IPR004046">
    <property type="entry name" value="GST_C"/>
</dbReference>
<dbReference type="GO" id="GO:0004364">
    <property type="term" value="F:glutathione transferase activity"/>
    <property type="evidence" value="ECO:0007669"/>
    <property type="project" value="UniProtKB-EC"/>
</dbReference>
<dbReference type="NCBIfam" id="NF007831">
    <property type="entry name" value="PRK10542.1"/>
    <property type="match status" value="1"/>
</dbReference>